<proteinExistence type="predicted"/>
<sequence length="561" mass="61754">MQADTDILRIILGGRFRLELSSGADVTPTSAKAQGLLALLASAPGHERTRLWLQEKLWSDRAREQAAASLRQELRNLRIGLGDNKKILIQNRMVISLDTEFCGIEDDLSPGQEFLEGIDIRDAAFNDWLTAERHHRHLVEATGGAARLANVPGTAAASGLIRPDPAYPGRVPAGLLRRAIVFETFAKPGDPLHVLETAFVSFTALGLSETMSVDVFQGRTPSTPPDAIQINVQSFLTGPDKTGMKVSAEDGARHQLIWSGIETVPNFGAVPVDHPDILRLSNQLIEALADALLLKTEGIPDYMDASLMGRMALRKIFSMQAEQLDEADKLLETAFELDPRGIFAAWRAQLRVIQHVERFDDDADRLIAEAEDHCYTALEVEPSNSMVLAAVAKSRLVLNDNVMACHELATKSVALNPSNPFAWDILSTAKLYAGDHEKAHALAFKAQQLGVRSPHSFWWDMGRCVTAALTGRAEEALRLAEVSHALSPHFRPPLRYLTALYAAQGQMEKAIYVARKLKQLEPDFSLERMAQDAKYPVSPLRKSGLLDKERLSDISGDENVT</sequence>
<dbReference type="InterPro" id="IPR011990">
    <property type="entry name" value="TPR-like_helical_dom_sf"/>
</dbReference>
<dbReference type="GO" id="GO:0003677">
    <property type="term" value="F:DNA binding"/>
    <property type="evidence" value="ECO:0007669"/>
    <property type="project" value="InterPro"/>
</dbReference>
<dbReference type="GO" id="GO:0006355">
    <property type="term" value="P:regulation of DNA-templated transcription"/>
    <property type="evidence" value="ECO:0007669"/>
    <property type="project" value="InterPro"/>
</dbReference>
<protein>
    <submittedName>
        <fullName evidence="1">Uncharacterized protein</fullName>
    </submittedName>
</protein>
<dbReference type="Proteomes" id="UP000436822">
    <property type="component" value="Unassembled WGS sequence"/>
</dbReference>
<reference evidence="1 2" key="1">
    <citation type="submission" date="2019-12" db="EMBL/GenBank/DDBJ databases">
        <title>Litoreibacter badius sp. nov., a novel bacteriochlorophyll a-containing bacterium in the genus Litoreibacter.</title>
        <authorList>
            <person name="Kanamuro M."/>
            <person name="Takabe Y."/>
            <person name="Mori K."/>
            <person name="Takaichi S."/>
            <person name="Hanada S."/>
        </authorList>
    </citation>
    <scope>NUCLEOTIDE SEQUENCE [LARGE SCALE GENOMIC DNA]</scope>
    <source>
        <strain evidence="1 2">K6</strain>
    </source>
</reference>
<comment type="caution">
    <text evidence="1">The sequence shown here is derived from an EMBL/GenBank/DDBJ whole genome shotgun (WGS) entry which is preliminary data.</text>
</comment>
<gene>
    <name evidence="1" type="ORF">KIN_07450</name>
</gene>
<dbReference type="OrthoDB" id="9807521at2"/>
<organism evidence="1 2">
    <name type="scientific">Litoreibacter roseus</name>
    <dbReference type="NCBI Taxonomy" id="2601869"/>
    <lineage>
        <taxon>Bacteria</taxon>
        <taxon>Pseudomonadati</taxon>
        <taxon>Pseudomonadota</taxon>
        <taxon>Alphaproteobacteria</taxon>
        <taxon>Rhodobacterales</taxon>
        <taxon>Roseobacteraceae</taxon>
        <taxon>Litoreibacter</taxon>
    </lineage>
</organism>
<dbReference type="AlphaFoldDB" id="A0A6N6JBM1"/>
<dbReference type="EMBL" id="BLJE01000001">
    <property type="protein sequence ID" value="GFE63671.1"/>
    <property type="molecule type" value="Genomic_DNA"/>
</dbReference>
<keyword evidence="2" id="KW-1185">Reference proteome</keyword>
<dbReference type="SUPFAM" id="SSF46894">
    <property type="entry name" value="C-terminal effector domain of the bipartite response regulators"/>
    <property type="match status" value="1"/>
</dbReference>
<dbReference type="SUPFAM" id="SSF48452">
    <property type="entry name" value="TPR-like"/>
    <property type="match status" value="1"/>
</dbReference>
<dbReference type="InterPro" id="IPR036388">
    <property type="entry name" value="WH-like_DNA-bd_sf"/>
</dbReference>
<accession>A0A6N6JBM1</accession>
<dbReference type="InterPro" id="IPR016032">
    <property type="entry name" value="Sig_transdc_resp-reg_C-effctor"/>
</dbReference>
<dbReference type="RefSeq" id="WP_159804585.1">
    <property type="nucleotide sequence ID" value="NZ_BLJE01000001.1"/>
</dbReference>
<name>A0A6N6JBM1_9RHOB</name>
<dbReference type="Gene3D" id="1.10.10.10">
    <property type="entry name" value="Winged helix-like DNA-binding domain superfamily/Winged helix DNA-binding domain"/>
    <property type="match status" value="1"/>
</dbReference>
<evidence type="ECO:0000313" key="2">
    <source>
        <dbReference type="Proteomes" id="UP000436822"/>
    </source>
</evidence>
<dbReference type="Gene3D" id="1.25.40.10">
    <property type="entry name" value="Tetratricopeptide repeat domain"/>
    <property type="match status" value="1"/>
</dbReference>
<evidence type="ECO:0000313" key="1">
    <source>
        <dbReference type="EMBL" id="GFE63671.1"/>
    </source>
</evidence>